<dbReference type="InterPro" id="IPR001466">
    <property type="entry name" value="Beta-lactam-related"/>
</dbReference>
<evidence type="ECO:0000313" key="3">
    <source>
        <dbReference type="Proteomes" id="UP001501175"/>
    </source>
</evidence>
<organism evidence="2 3">
    <name type="scientific">Nibrella saemangeumensis</name>
    <dbReference type="NCBI Taxonomy" id="1084526"/>
    <lineage>
        <taxon>Bacteria</taxon>
        <taxon>Pseudomonadati</taxon>
        <taxon>Bacteroidota</taxon>
        <taxon>Cytophagia</taxon>
        <taxon>Cytophagales</taxon>
        <taxon>Spirosomataceae</taxon>
        <taxon>Nibrella</taxon>
    </lineage>
</organism>
<dbReference type="Gene3D" id="3.40.710.10">
    <property type="entry name" value="DD-peptidase/beta-lactamase superfamily"/>
    <property type="match status" value="1"/>
</dbReference>
<name>A0ABP8MY94_9BACT</name>
<dbReference type="Proteomes" id="UP001501175">
    <property type="component" value="Unassembled WGS sequence"/>
</dbReference>
<dbReference type="PANTHER" id="PTHR46825:SF9">
    <property type="entry name" value="BETA-LACTAMASE-RELATED DOMAIN-CONTAINING PROTEIN"/>
    <property type="match status" value="1"/>
</dbReference>
<dbReference type="EMBL" id="BAABHD010000029">
    <property type="protein sequence ID" value="GAA4458082.1"/>
    <property type="molecule type" value="Genomic_DNA"/>
</dbReference>
<accession>A0ABP8MY94</accession>
<gene>
    <name evidence="2" type="ORF">GCM10023189_29810</name>
</gene>
<reference evidence="3" key="1">
    <citation type="journal article" date="2019" name="Int. J. Syst. Evol. Microbiol.">
        <title>The Global Catalogue of Microorganisms (GCM) 10K type strain sequencing project: providing services to taxonomists for standard genome sequencing and annotation.</title>
        <authorList>
            <consortium name="The Broad Institute Genomics Platform"/>
            <consortium name="The Broad Institute Genome Sequencing Center for Infectious Disease"/>
            <person name="Wu L."/>
            <person name="Ma J."/>
        </authorList>
    </citation>
    <scope>NUCLEOTIDE SEQUENCE [LARGE SCALE GENOMIC DNA]</scope>
    <source>
        <strain evidence="3">JCM 17927</strain>
    </source>
</reference>
<sequence>MKTVSPLFAEKEMDWVEAVLSEEVEQGRTPSVQYVHFTPHTVVCEYRKGYADVQRQVPVSRSTTFPVFSVTKTFTALSMLQLAQAKLVDLDRPICMYLPQVYDTGEITLRHLLAHVSGLKDPWPLRWIHPVQEHARFDRNAFFKPLLDAKLSTRETPGSRCRYSNLGYVLVGQVLEAVTGIPYERYIQEHIIGPLNLSHHELGFTITDASLHAIGYQNQYSLMGLLLNLLIDTDTFMDKRVGKWKPFKPYYLNGTPYGGLIGNAEAVVRYGQALLRQDQSLLNNDYYKLLFTEGRTDKQERTGMCLSWFTGQLNGTSYVAHAGGGGGYYCELRLYPDKQLGSFLIFNRTGFSDERYLDKVDRYLV</sequence>
<protein>
    <recommendedName>
        <fullName evidence="1">Beta-lactamase-related domain-containing protein</fullName>
    </recommendedName>
</protein>
<evidence type="ECO:0000313" key="2">
    <source>
        <dbReference type="EMBL" id="GAA4458082.1"/>
    </source>
</evidence>
<dbReference type="Pfam" id="PF00144">
    <property type="entry name" value="Beta-lactamase"/>
    <property type="match status" value="1"/>
</dbReference>
<evidence type="ECO:0000259" key="1">
    <source>
        <dbReference type="Pfam" id="PF00144"/>
    </source>
</evidence>
<dbReference type="InterPro" id="IPR012338">
    <property type="entry name" value="Beta-lactam/transpept-like"/>
</dbReference>
<comment type="caution">
    <text evidence="2">The sequence shown here is derived from an EMBL/GenBank/DDBJ whole genome shotgun (WGS) entry which is preliminary data.</text>
</comment>
<dbReference type="RefSeq" id="WP_345244657.1">
    <property type="nucleotide sequence ID" value="NZ_BAABHD010000029.1"/>
</dbReference>
<dbReference type="PANTHER" id="PTHR46825">
    <property type="entry name" value="D-ALANYL-D-ALANINE-CARBOXYPEPTIDASE/ENDOPEPTIDASE AMPH"/>
    <property type="match status" value="1"/>
</dbReference>
<dbReference type="InterPro" id="IPR050491">
    <property type="entry name" value="AmpC-like"/>
</dbReference>
<dbReference type="SUPFAM" id="SSF56601">
    <property type="entry name" value="beta-lactamase/transpeptidase-like"/>
    <property type="match status" value="1"/>
</dbReference>
<proteinExistence type="predicted"/>
<feature type="domain" description="Beta-lactamase-related" evidence="1">
    <location>
        <begin position="17"/>
        <end position="357"/>
    </location>
</feature>
<keyword evidence="3" id="KW-1185">Reference proteome</keyword>